<name>A0ABC8U4H2_9AQUA</name>
<dbReference type="EMBL" id="CAUOFW020006824">
    <property type="protein sequence ID" value="CAK9176366.1"/>
    <property type="molecule type" value="Genomic_DNA"/>
</dbReference>
<dbReference type="Proteomes" id="UP001642360">
    <property type="component" value="Unassembled WGS sequence"/>
</dbReference>
<gene>
    <name evidence="1" type="ORF">ILEXP_LOCUS46221</name>
</gene>
<keyword evidence="2" id="KW-1185">Reference proteome</keyword>
<evidence type="ECO:0000313" key="1">
    <source>
        <dbReference type="EMBL" id="CAK9176366.1"/>
    </source>
</evidence>
<evidence type="ECO:0000313" key="2">
    <source>
        <dbReference type="Proteomes" id="UP001642360"/>
    </source>
</evidence>
<accession>A0ABC8U4H2</accession>
<comment type="caution">
    <text evidence="1">The sequence shown here is derived from an EMBL/GenBank/DDBJ whole genome shotgun (WGS) entry which is preliminary data.</text>
</comment>
<proteinExistence type="predicted"/>
<reference evidence="1 2" key="1">
    <citation type="submission" date="2024-02" db="EMBL/GenBank/DDBJ databases">
        <authorList>
            <person name="Vignale AGUSTIN F."/>
            <person name="Sosa J E."/>
            <person name="Modenutti C."/>
        </authorList>
    </citation>
    <scope>NUCLEOTIDE SEQUENCE [LARGE SCALE GENOMIC DNA]</scope>
</reference>
<sequence>MQVIIYGCNELVQPGVQVDAIYVDICLTVNFLEGNKVKNSHEDAILAYPIVLNKAIFFVDLIFQYKAVIDPVLKISFTNPTKIKSSPGNNSSIIKPLLLAVGVME</sequence>
<protein>
    <submittedName>
        <fullName evidence="1">Uncharacterized protein</fullName>
    </submittedName>
</protein>
<organism evidence="1 2">
    <name type="scientific">Ilex paraguariensis</name>
    <name type="common">yerba mate</name>
    <dbReference type="NCBI Taxonomy" id="185542"/>
    <lineage>
        <taxon>Eukaryota</taxon>
        <taxon>Viridiplantae</taxon>
        <taxon>Streptophyta</taxon>
        <taxon>Embryophyta</taxon>
        <taxon>Tracheophyta</taxon>
        <taxon>Spermatophyta</taxon>
        <taxon>Magnoliopsida</taxon>
        <taxon>eudicotyledons</taxon>
        <taxon>Gunneridae</taxon>
        <taxon>Pentapetalae</taxon>
        <taxon>asterids</taxon>
        <taxon>campanulids</taxon>
        <taxon>Aquifoliales</taxon>
        <taxon>Aquifoliaceae</taxon>
        <taxon>Ilex</taxon>
    </lineage>
</organism>
<dbReference type="AlphaFoldDB" id="A0ABC8U4H2"/>